<sequence>MYEAALERALATGCARFNLRRSALTDLRWCATAIARHGERIGVSLPVHLTDRGPRLAGPGRGTDAGDLWSALTMLDDAGCAR</sequence>
<name>A0ABZ2QXA3_9ACTN</name>
<organism evidence="1 2">
    <name type="scientific">Streptomyces sirii</name>
    <dbReference type="NCBI Taxonomy" id="3127701"/>
    <lineage>
        <taxon>Bacteria</taxon>
        <taxon>Bacillati</taxon>
        <taxon>Actinomycetota</taxon>
        <taxon>Actinomycetes</taxon>
        <taxon>Kitasatosporales</taxon>
        <taxon>Streptomycetaceae</taxon>
        <taxon>Streptomyces</taxon>
    </lineage>
</organism>
<keyword evidence="2" id="KW-1185">Reference proteome</keyword>
<evidence type="ECO:0000313" key="2">
    <source>
        <dbReference type="Proteomes" id="UP001626628"/>
    </source>
</evidence>
<dbReference type="RefSeq" id="WP_407289009.1">
    <property type="nucleotide sequence ID" value="NZ_CP147982.1"/>
</dbReference>
<proteinExistence type="predicted"/>
<dbReference type="Gene3D" id="3.20.20.70">
    <property type="entry name" value="Aldolase class I"/>
    <property type="match status" value="1"/>
</dbReference>
<protein>
    <submittedName>
        <fullName evidence="1">Uncharacterized protein</fullName>
    </submittedName>
</protein>
<evidence type="ECO:0000313" key="1">
    <source>
        <dbReference type="EMBL" id="WXK81193.1"/>
    </source>
</evidence>
<dbReference type="Proteomes" id="UP001626628">
    <property type="component" value="Chromosome"/>
</dbReference>
<accession>A0ABZ2QXA3</accession>
<dbReference type="EMBL" id="CP147982">
    <property type="protein sequence ID" value="WXK81193.1"/>
    <property type="molecule type" value="Genomic_DNA"/>
</dbReference>
<gene>
    <name evidence="1" type="ORF">WAB15_37160</name>
</gene>
<dbReference type="InterPro" id="IPR013785">
    <property type="entry name" value="Aldolase_TIM"/>
</dbReference>
<reference evidence="1 2" key="1">
    <citation type="submission" date="2024-03" db="EMBL/GenBank/DDBJ databases">
        <title>The complete genome of Streptomyces sirii sp.nov.</title>
        <authorList>
            <person name="Zakalyukina Y.V."/>
            <person name="Belik A.R."/>
            <person name="Biryukov M.V."/>
            <person name="Baturina O.A."/>
            <person name="Kabilov M.R."/>
        </authorList>
    </citation>
    <scope>NUCLEOTIDE SEQUENCE [LARGE SCALE GENOMIC DNA]</scope>
    <source>
        <strain evidence="1 2">BP-8</strain>
    </source>
</reference>